<reference evidence="1 2" key="1">
    <citation type="submission" date="2020-08" db="EMBL/GenBank/DDBJ databases">
        <title>Functional genomics of gut bacteria from endangered species of beetles.</title>
        <authorList>
            <person name="Carlos-Shanley C."/>
        </authorList>
    </citation>
    <scope>NUCLEOTIDE SEQUENCE [LARGE SCALE GENOMIC DNA]</scope>
    <source>
        <strain evidence="1 2">S00198</strain>
    </source>
</reference>
<accession>A0A7X0PBJ9</accession>
<evidence type="ECO:0000313" key="1">
    <source>
        <dbReference type="EMBL" id="MBB6558821.1"/>
    </source>
</evidence>
<organism evidence="1 2">
    <name type="scientific">Acidovorax soli</name>
    <dbReference type="NCBI Taxonomy" id="592050"/>
    <lineage>
        <taxon>Bacteria</taxon>
        <taxon>Pseudomonadati</taxon>
        <taxon>Pseudomonadota</taxon>
        <taxon>Betaproteobacteria</taxon>
        <taxon>Burkholderiales</taxon>
        <taxon>Comamonadaceae</taxon>
        <taxon>Acidovorax</taxon>
    </lineage>
</organism>
<comment type="caution">
    <text evidence="1">The sequence shown here is derived from an EMBL/GenBank/DDBJ whole genome shotgun (WGS) entry which is preliminary data.</text>
</comment>
<name>A0A7X0PBJ9_9BURK</name>
<protein>
    <submittedName>
        <fullName evidence="1">Uncharacterized protein</fullName>
    </submittedName>
</protein>
<evidence type="ECO:0000313" key="2">
    <source>
        <dbReference type="Proteomes" id="UP000575083"/>
    </source>
</evidence>
<dbReference type="Proteomes" id="UP000575083">
    <property type="component" value="Unassembled WGS sequence"/>
</dbReference>
<keyword evidence="2" id="KW-1185">Reference proteome</keyword>
<dbReference type="EMBL" id="JACHLK010000002">
    <property type="protein sequence ID" value="MBB6558821.1"/>
    <property type="molecule type" value="Genomic_DNA"/>
</dbReference>
<proteinExistence type="predicted"/>
<sequence length="32" mass="3616">MNSSERYKMLTLSRTLTEGSDLVSQKSRLARG</sequence>
<gene>
    <name evidence="1" type="ORF">HNP48_001485</name>
</gene>
<dbReference type="AlphaFoldDB" id="A0A7X0PBJ9"/>